<dbReference type="InterPro" id="IPR013328">
    <property type="entry name" value="6PGD_dom2"/>
</dbReference>
<dbReference type="PANTHER" id="PTHR21708:SF26">
    <property type="entry name" value="2-DEHYDROPANTOATE 2-REDUCTASE"/>
    <property type="match status" value="1"/>
</dbReference>
<organism evidence="8 9">
    <name type="scientific">Staphylococcus felis</name>
    <dbReference type="NCBI Taxonomy" id="46127"/>
    <lineage>
        <taxon>Bacteria</taxon>
        <taxon>Bacillati</taxon>
        <taxon>Bacillota</taxon>
        <taxon>Bacilli</taxon>
        <taxon>Bacillales</taxon>
        <taxon>Staphylococcaceae</taxon>
        <taxon>Staphylococcus</taxon>
    </lineage>
</organism>
<evidence type="ECO:0000313" key="9">
    <source>
        <dbReference type="Proteomes" id="UP000256562"/>
    </source>
</evidence>
<evidence type="ECO:0000259" key="6">
    <source>
        <dbReference type="Pfam" id="PF02558"/>
    </source>
</evidence>
<dbReference type="AlphaFoldDB" id="A0A3E0ILD3"/>
<dbReference type="NCBIfam" id="TIGR00745">
    <property type="entry name" value="apbA_panE"/>
    <property type="match status" value="1"/>
</dbReference>
<dbReference type="SUPFAM" id="SSF48179">
    <property type="entry name" value="6-phosphogluconate dehydrogenase C-terminal domain-like"/>
    <property type="match status" value="1"/>
</dbReference>
<feature type="domain" description="Ketopantoate reductase N-terminal" evidence="6">
    <location>
        <begin position="4"/>
        <end position="154"/>
    </location>
</feature>
<dbReference type="UniPathway" id="UPA00028">
    <property type="reaction ID" value="UER00004"/>
</dbReference>
<evidence type="ECO:0000256" key="2">
    <source>
        <dbReference type="ARBA" id="ARBA00022857"/>
    </source>
</evidence>
<evidence type="ECO:0000313" key="8">
    <source>
        <dbReference type="EMBL" id="REH90307.1"/>
    </source>
</evidence>
<dbReference type="GO" id="GO:0005737">
    <property type="term" value="C:cytoplasm"/>
    <property type="evidence" value="ECO:0007669"/>
    <property type="project" value="TreeGrafter"/>
</dbReference>
<dbReference type="InterPro" id="IPR003710">
    <property type="entry name" value="ApbA"/>
</dbReference>
<dbReference type="GO" id="GO:0004616">
    <property type="term" value="F:phosphogluconate dehydrogenase (decarboxylating) activity"/>
    <property type="evidence" value="ECO:0007669"/>
    <property type="project" value="UniProtKB-EC"/>
</dbReference>
<evidence type="ECO:0000256" key="5">
    <source>
        <dbReference type="RuleBase" id="RU362068"/>
    </source>
</evidence>
<comment type="function">
    <text evidence="5">Catalyzes the NADPH-dependent reduction of ketopantoate into pantoic acid.</text>
</comment>
<dbReference type="Proteomes" id="UP000256562">
    <property type="component" value="Unassembled WGS sequence"/>
</dbReference>
<evidence type="ECO:0000256" key="1">
    <source>
        <dbReference type="ARBA" id="ARBA00007870"/>
    </source>
</evidence>
<keyword evidence="5" id="KW-0566">Pantothenate biosynthesis</keyword>
<evidence type="ECO:0000259" key="7">
    <source>
        <dbReference type="Pfam" id="PF08546"/>
    </source>
</evidence>
<feature type="domain" description="Ketopantoate reductase C-terminal" evidence="7">
    <location>
        <begin position="180"/>
        <end position="306"/>
    </location>
</feature>
<dbReference type="Pfam" id="PF02558">
    <property type="entry name" value="ApbA"/>
    <property type="match status" value="1"/>
</dbReference>
<comment type="catalytic activity">
    <reaction evidence="5">
        <text>(R)-pantoate + NADP(+) = 2-dehydropantoate + NADPH + H(+)</text>
        <dbReference type="Rhea" id="RHEA:16233"/>
        <dbReference type="ChEBI" id="CHEBI:11561"/>
        <dbReference type="ChEBI" id="CHEBI:15378"/>
        <dbReference type="ChEBI" id="CHEBI:15980"/>
        <dbReference type="ChEBI" id="CHEBI:57783"/>
        <dbReference type="ChEBI" id="CHEBI:58349"/>
        <dbReference type="EC" id="1.1.1.169"/>
    </reaction>
</comment>
<dbReference type="Pfam" id="PF08546">
    <property type="entry name" value="ApbA_C"/>
    <property type="match status" value="1"/>
</dbReference>
<dbReference type="Gene3D" id="1.10.1040.10">
    <property type="entry name" value="N-(1-d-carboxylethyl)-l-norvaline Dehydrogenase, domain 2"/>
    <property type="match status" value="1"/>
</dbReference>
<dbReference type="PANTHER" id="PTHR21708">
    <property type="entry name" value="PROBABLE 2-DEHYDROPANTOATE 2-REDUCTASE"/>
    <property type="match status" value="1"/>
</dbReference>
<evidence type="ECO:0000256" key="3">
    <source>
        <dbReference type="ARBA" id="ARBA00023002"/>
    </source>
</evidence>
<sequence length="314" mass="35267">MRKISIIGSGAMGCRIGSQLSQAGYSVTLIDTWEDHVQAIREKGLEVQTETDTYTIDIPVTTPNEVNESFDLAIVLTKSMQSEEVVRKLYDKGAITHHTAVLSMMNGLGHDERLSKIVPHEQIFLAVTMWTAGLRGPGKVLLEGIGSIELQRADGQTDERTERIAQMLNDAQLNAKVSDDIFRSIWSKATLNSVLNPLCTIFDKTIYEFSQNPIASKLVHPLVAEIVQVATSRGVHLDQQELIQKIENAYPKEAQGLHYPSMHQDLYNGRYTEIDYLNGQISKYGDEADIDTPYNDTLTFLIHQYEFVHIEEQS</sequence>
<comment type="caution">
    <text evidence="8">The sequence shown here is derived from an EMBL/GenBank/DDBJ whole genome shotgun (WGS) entry which is preliminary data.</text>
</comment>
<proteinExistence type="inferred from homology"/>
<name>A0A3E0ILD3_9STAP</name>
<reference evidence="8 9" key="1">
    <citation type="journal article" date="2018" name="Vet. Microbiol.">
        <title>Characterisation of Staphylococcus felis isolated from cats using whole genome sequencing.</title>
        <authorList>
            <person name="Worthing K."/>
            <person name="Pang S."/>
            <person name="Trott D.J."/>
            <person name="Abraham S."/>
            <person name="Coombs G.W."/>
            <person name="Jordan D."/>
            <person name="McIntyre L."/>
            <person name="Davies M.R."/>
            <person name="Norris J."/>
        </authorList>
    </citation>
    <scope>NUCLEOTIDE SEQUENCE [LARGE SCALE GENOMIC DNA]</scope>
    <source>
        <strain evidence="8 9">F9</strain>
    </source>
</reference>
<dbReference type="OrthoDB" id="9800163at2"/>
<comment type="pathway">
    <text evidence="5">Cofactor biosynthesis; (R)-pantothenate biosynthesis; (R)-pantoate from 3-methyl-2-oxobutanoate: step 2/2.</text>
</comment>
<keyword evidence="3 5" id="KW-0560">Oxidoreductase</keyword>
<dbReference type="InterPro" id="IPR013332">
    <property type="entry name" value="KPR_N"/>
</dbReference>
<dbReference type="GO" id="GO:0008677">
    <property type="term" value="F:2-dehydropantoate 2-reductase activity"/>
    <property type="evidence" value="ECO:0007669"/>
    <property type="project" value="UniProtKB-EC"/>
</dbReference>
<keyword evidence="2 5" id="KW-0521">NADP</keyword>
<protein>
    <recommendedName>
        <fullName evidence="5">2-dehydropantoate 2-reductase</fullName>
        <ecNumber evidence="5">1.1.1.169</ecNumber>
    </recommendedName>
    <alternativeName>
        <fullName evidence="5">Ketopantoate reductase</fullName>
    </alternativeName>
</protein>
<gene>
    <name evidence="8" type="ORF">DOS83_12530</name>
</gene>
<comment type="catalytic activity">
    <reaction evidence="4">
        <text>6-phospho-D-gluconate + NADP(+) = D-ribulose 5-phosphate + CO2 + NADPH</text>
        <dbReference type="Rhea" id="RHEA:10116"/>
        <dbReference type="ChEBI" id="CHEBI:16526"/>
        <dbReference type="ChEBI" id="CHEBI:57783"/>
        <dbReference type="ChEBI" id="CHEBI:58121"/>
        <dbReference type="ChEBI" id="CHEBI:58349"/>
        <dbReference type="ChEBI" id="CHEBI:58759"/>
        <dbReference type="EC" id="1.1.1.44"/>
    </reaction>
</comment>
<dbReference type="InterPro" id="IPR051402">
    <property type="entry name" value="KPR-Related"/>
</dbReference>
<dbReference type="RefSeq" id="WP_115903239.1">
    <property type="nucleotide sequence ID" value="NZ_JBBEFJ010000030.1"/>
</dbReference>
<comment type="similarity">
    <text evidence="1 5">Belongs to the ketopantoate reductase family.</text>
</comment>
<dbReference type="InterPro" id="IPR013752">
    <property type="entry name" value="KPA_reductase"/>
</dbReference>
<dbReference type="Gene3D" id="3.40.50.720">
    <property type="entry name" value="NAD(P)-binding Rossmann-like Domain"/>
    <property type="match status" value="1"/>
</dbReference>
<dbReference type="GO" id="GO:0015940">
    <property type="term" value="P:pantothenate biosynthetic process"/>
    <property type="evidence" value="ECO:0007669"/>
    <property type="project" value="UniProtKB-UniPathway"/>
</dbReference>
<dbReference type="SUPFAM" id="SSF51735">
    <property type="entry name" value="NAD(P)-binding Rossmann-fold domains"/>
    <property type="match status" value="1"/>
</dbReference>
<dbReference type="InterPro" id="IPR036291">
    <property type="entry name" value="NAD(P)-bd_dom_sf"/>
</dbReference>
<evidence type="ECO:0000256" key="4">
    <source>
        <dbReference type="ARBA" id="ARBA00048640"/>
    </source>
</evidence>
<dbReference type="InterPro" id="IPR008927">
    <property type="entry name" value="6-PGluconate_DH-like_C_sf"/>
</dbReference>
<accession>A0A3E0ILD3</accession>
<dbReference type="EC" id="1.1.1.169" evidence="5"/>
<dbReference type="EMBL" id="QKXQ01000622">
    <property type="protein sequence ID" value="REH90307.1"/>
    <property type="molecule type" value="Genomic_DNA"/>
</dbReference>